<evidence type="ECO:0000256" key="6">
    <source>
        <dbReference type="SAM" id="SignalP"/>
    </source>
</evidence>
<dbReference type="SUPFAM" id="SSF50156">
    <property type="entry name" value="PDZ domain-like"/>
    <property type="match status" value="1"/>
</dbReference>
<gene>
    <name evidence="8" type="ORF">DES49_2624</name>
</gene>
<dbReference type="Pfam" id="PF00595">
    <property type="entry name" value="PDZ"/>
    <property type="match status" value="1"/>
</dbReference>
<dbReference type="FunFam" id="3.90.226.10:FF:000090">
    <property type="entry name" value="Tail-specific protease"/>
    <property type="match status" value="1"/>
</dbReference>
<evidence type="ECO:0000256" key="4">
    <source>
        <dbReference type="ARBA" id="ARBA00022825"/>
    </source>
</evidence>
<evidence type="ECO:0000256" key="3">
    <source>
        <dbReference type="ARBA" id="ARBA00022801"/>
    </source>
</evidence>
<keyword evidence="3 5" id="KW-0378">Hydrolase</keyword>
<dbReference type="Pfam" id="PF17804">
    <property type="entry name" value="TSP_NTD"/>
    <property type="match status" value="1"/>
</dbReference>
<evidence type="ECO:0000313" key="9">
    <source>
        <dbReference type="Proteomes" id="UP000295830"/>
    </source>
</evidence>
<proteinExistence type="inferred from homology"/>
<comment type="caution">
    <text evidence="8">The sequence shown here is derived from an EMBL/GenBank/DDBJ whole genome shotgun (WGS) entry which is preliminary data.</text>
</comment>
<dbReference type="EMBL" id="SOAX01000006">
    <property type="protein sequence ID" value="TDT38640.1"/>
    <property type="molecule type" value="Genomic_DNA"/>
</dbReference>
<dbReference type="GO" id="GO:0006508">
    <property type="term" value="P:proteolysis"/>
    <property type="evidence" value="ECO:0007669"/>
    <property type="project" value="UniProtKB-KW"/>
</dbReference>
<dbReference type="InterPro" id="IPR029045">
    <property type="entry name" value="ClpP/crotonase-like_dom_sf"/>
</dbReference>
<dbReference type="Proteomes" id="UP000295830">
    <property type="component" value="Unassembled WGS sequence"/>
</dbReference>
<organism evidence="8 9">
    <name type="scientific">Halospina denitrificans</name>
    <dbReference type="NCBI Taxonomy" id="332522"/>
    <lineage>
        <taxon>Bacteria</taxon>
        <taxon>Pseudomonadati</taxon>
        <taxon>Pseudomonadota</taxon>
        <taxon>Gammaproteobacteria</taxon>
        <taxon>Halospina</taxon>
    </lineage>
</organism>
<dbReference type="GO" id="GO:0004175">
    <property type="term" value="F:endopeptidase activity"/>
    <property type="evidence" value="ECO:0007669"/>
    <property type="project" value="TreeGrafter"/>
</dbReference>
<dbReference type="Pfam" id="PF11818">
    <property type="entry name" value="DUF3340"/>
    <property type="match status" value="1"/>
</dbReference>
<dbReference type="InterPro" id="IPR004447">
    <property type="entry name" value="Peptidase_S41A"/>
</dbReference>
<comment type="similarity">
    <text evidence="1 5">Belongs to the peptidase S41A family.</text>
</comment>
<evidence type="ECO:0000259" key="7">
    <source>
        <dbReference type="PROSITE" id="PS50106"/>
    </source>
</evidence>
<dbReference type="SMART" id="SM00228">
    <property type="entry name" value="PDZ"/>
    <property type="match status" value="1"/>
</dbReference>
<name>A0A4R7JKW8_9GAMM</name>
<dbReference type="PANTHER" id="PTHR32060">
    <property type="entry name" value="TAIL-SPECIFIC PROTEASE"/>
    <property type="match status" value="1"/>
</dbReference>
<dbReference type="CDD" id="cd07560">
    <property type="entry name" value="Peptidase_S41_CPP"/>
    <property type="match status" value="1"/>
</dbReference>
<dbReference type="NCBIfam" id="TIGR00225">
    <property type="entry name" value="prc"/>
    <property type="match status" value="1"/>
</dbReference>
<dbReference type="GO" id="GO:0007165">
    <property type="term" value="P:signal transduction"/>
    <property type="evidence" value="ECO:0007669"/>
    <property type="project" value="TreeGrafter"/>
</dbReference>
<keyword evidence="2 5" id="KW-0645">Protease</keyword>
<dbReference type="InterPro" id="IPR036034">
    <property type="entry name" value="PDZ_sf"/>
</dbReference>
<protein>
    <submittedName>
        <fullName evidence="8">S41A family C-terminal processing peptidase-1</fullName>
    </submittedName>
</protein>
<dbReference type="CDD" id="cd06782">
    <property type="entry name" value="cpPDZ_CPP-like"/>
    <property type="match status" value="1"/>
</dbReference>
<dbReference type="PANTHER" id="PTHR32060:SF22">
    <property type="entry name" value="CARBOXYL-TERMINAL-PROCESSING PEPTIDASE 3, CHLOROPLASTIC"/>
    <property type="match status" value="1"/>
</dbReference>
<evidence type="ECO:0000256" key="1">
    <source>
        <dbReference type="ARBA" id="ARBA00009179"/>
    </source>
</evidence>
<dbReference type="SMART" id="SM00245">
    <property type="entry name" value="TSPc"/>
    <property type="match status" value="1"/>
</dbReference>
<dbReference type="InterPro" id="IPR020992">
    <property type="entry name" value="Tail_Prtase_C"/>
</dbReference>
<sequence length="715" mass="80899">MRIRHLFPHSVLPVLLVVMALSAQASTDTERTYDAVEPTSDQSRANILIARQLQFGHFKDQDIDDELASNTLDAYLDQLDSQRLYFTRQDIEEFNEYRDSLKRSLTSGRLEPAFKIYNRYQKRTIERLEHALSLIENGIDKLDFDGDDEYRIDRGEADWAKDKAALDQIWRNRIRNAVLSMRLDGQPDEAIKETLTQRYESQLDRTYKPRSEDAFQYWMNAFTSLWDPHTQYLSPRNSENFDINMSLSLEGIGAVLQSEDGYTKVSRIVPGGPASDEGSLGAADRIVGVGQEDERITNVIGWRLDEVVDLIRGPKGSTVRLEIIPAGTANDMNTDTISIVRDEVKLEEQSAQSDMLEMKRDEQPWDVGVIDIPTFYADLKAAREGKKNYKSTTRDVRELIEGLKKDGMDGLVIDLRDNGGGALTEANQLVGLFVESGPTVQVRGPDGSVQVFEDEENGVAWDGPIIVLVNNLSASASEIFAGAMQDYDRALIMGSQTFGKGTVQAVRPLNHGHLKITQSKFYRISGASTQNRGVVPDLEIADRIHRDRVAESALDGALEWDEIDPVDHMTYFNFDSVLQKLSDTHTERFNAVKEYQLQKKEMALLEERRDRTHVSLNADKRQKNLEQFRNKQLALVNERRELQDKETFDSWQAYQKDAESRAAKGRRSDLAEDGPDFVVRESGQVLADLLNLNAAFASIYHDGAESETVAGEWDK</sequence>
<dbReference type="Gene3D" id="3.30.750.44">
    <property type="match status" value="1"/>
</dbReference>
<dbReference type="InterPro" id="IPR005151">
    <property type="entry name" value="Tail-specific_protease"/>
</dbReference>
<keyword evidence="4 5" id="KW-0720">Serine protease</keyword>
<keyword evidence="6" id="KW-0732">Signal</keyword>
<dbReference type="GO" id="GO:0008236">
    <property type="term" value="F:serine-type peptidase activity"/>
    <property type="evidence" value="ECO:0007669"/>
    <property type="project" value="UniProtKB-KW"/>
</dbReference>
<dbReference type="RefSeq" id="WP_243865045.1">
    <property type="nucleotide sequence ID" value="NZ_SOAX01000006.1"/>
</dbReference>
<evidence type="ECO:0000256" key="2">
    <source>
        <dbReference type="ARBA" id="ARBA00022670"/>
    </source>
</evidence>
<evidence type="ECO:0000313" key="8">
    <source>
        <dbReference type="EMBL" id="TDT38640.1"/>
    </source>
</evidence>
<dbReference type="Gene3D" id="2.30.42.10">
    <property type="match status" value="1"/>
</dbReference>
<dbReference type="AlphaFoldDB" id="A0A4R7JKW8"/>
<feature type="domain" description="PDZ" evidence="7">
    <location>
        <begin position="242"/>
        <end position="312"/>
    </location>
</feature>
<dbReference type="SUPFAM" id="SSF52096">
    <property type="entry name" value="ClpP/crotonase"/>
    <property type="match status" value="1"/>
</dbReference>
<accession>A0A4R7JKW8</accession>
<dbReference type="InterPro" id="IPR001478">
    <property type="entry name" value="PDZ"/>
</dbReference>
<dbReference type="Gene3D" id="3.90.226.10">
    <property type="entry name" value="2-enoyl-CoA Hydratase, Chain A, domain 1"/>
    <property type="match status" value="1"/>
</dbReference>
<feature type="chain" id="PRO_5020976881" evidence="6">
    <location>
        <begin position="26"/>
        <end position="715"/>
    </location>
</feature>
<keyword evidence="9" id="KW-1185">Reference proteome</keyword>
<reference evidence="8 9" key="1">
    <citation type="submission" date="2019-03" db="EMBL/GenBank/DDBJ databases">
        <title>Genomic Encyclopedia of Type Strains, Phase IV (KMG-IV): sequencing the most valuable type-strain genomes for metagenomic binning, comparative biology and taxonomic classification.</title>
        <authorList>
            <person name="Goeker M."/>
        </authorList>
    </citation>
    <scope>NUCLEOTIDE SEQUENCE [LARGE SCALE GENOMIC DNA]</scope>
    <source>
        <strain evidence="8 9">DSM 15505</strain>
    </source>
</reference>
<dbReference type="PROSITE" id="PS50106">
    <property type="entry name" value="PDZ"/>
    <property type="match status" value="1"/>
</dbReference>
<dbReference type="Pfam" id="PF03572">
    <property type="entry name" value="Peptidase_S41"/>
    <property type="match status" value="1"/>
</dbReference>
<evidence type="ECO:0000256" key="5">
    <source>
        <dbReference type="RuleBase" id="RU004404"/>
    </source>
</evidence>
<dbReference type="InterPro" id="IPR040573">
    <property type="entry name" value="TSP_N"/>
</dbReference>
<feature type="signal peptide" evidence="6">
    <location>
        <begin position="1"/>
        <end position="25"/>
    </location>
</feature>
<dbReference type="GO" id="GO:0030288">
    <property type="term" value="C:outer membrane-bounded periplasmic space"/>
    <property type="evidence" value="ECO:0007669"/>
    <property type="project" value="TreeGrafter"/>
</dbReference>